<dbReference type="PANTHER" id="PTHR43364:SF4">
    <property type="entry name" value="NAD(P)-LINKED OXIDOREDUCTASE SUPERFAMILY PROTEIN"/>
    <property type="match status" value="1"/>
</dbReference>
<evidence type="ECO:0000313" key="4">
    <source>
        <dbReference type="Proteomes" id="UP001501475"/>
    </source>
</evidence>
<evidence type="ECO:0000256" key="1">
    <source>
        <dbReference type="ARBA" id="ARBA00023002"/>
    </source>
</evidence>
<accession>A0ABP4X1X4</accession>
<dbReference type="InterPro" id="IPR023210">
    <property type="entry name" value="NADP_OxRdtase_dom"/>
</dbReference>
<proteinExistence type="predicted"/>
<protein>
    <submittedName>
        <fullName evidence="3">Aldo/keto reductase</fullName>
    </submittedName>
</protein>
<dbReference type="Pfam" id="PF00248">
    <property type="entry name" value="Aldo_ket_red"/>
    <property type="match status" value="1"/>
</dbReference>
<evidence type="ECO:0000313" key="3">
    <source>
        <dbReference type="EMBL" id="GAA1768404.1"/>
    </source>
</evidence>
<dbReference type="SUPFAM" id="SSF51430">
    <property type="entry name" value="NAD(P)-linked oxidoreductase"/>
    <property type="match status" value="1"/>
</dbReference>
<dbReference type="PANTHER" id="PTHR43364">
    <property type="entry name" value="NADH-SPECIFIC METHYLGLYOXAL REDUCTASE-RELATED"/>
    <property type="match status" value="1"/>
</dbReference>
<name>A0ABP4X1X4_9MICO</name>
<feature type="domain" description="NADP-dependent oxidoreductase" evidence="2">
    <location>
        <begin position="4"/>
        <end position="303"/>
    </location>
</feature>
<dbReference type="Gene3D" id="3.20.20.100">
    <property type="entry name" value="NADP-dependent oxidoreductase domain"/>
    <property type="match status" value="1"/>
</dbReference>
<keyword evidence="4" id="KW-1185">Reference proteome</keyword>
<organism evidence="3 4">
    <name type="scientific">Nostocoides vanveenii</name>
    <dbReference type="NCBI Taxonomy" id="330835"/>
    <lineage>
        <taxon>Bacteria</taxon>
        <taxon>Bacillati</taxon>
        <taxon>Actinomycetota</taxon>
        <taxon>Actinomycetes</taxon>
        <taxon>Micrococcales</taxon>
        <taxon>Intrasporangiaceae</taxon>
        <taxon>Nostocoides</taxon>
    </lineage>
</organism>
<sequence length="308" mass="32602">MSAIGLGCNNISRTGRATESLAGTRAVIDAAIEAGITLFDTADIYGSPATASESLMGQALVGRRDRVVIATKFGHSAYAVPGTESWGPKGGARYVRNACDASLTRLRTDYLDLFQQHEPDPSVPIEETLGALAELVDAGKVRYLGHSNFTAQQAEVADDAAVRLGIPRFVSAQNELSLLARSAETDLLPTVRRLGIGFLPFFPLANGLLTGKYGRTTRPDRGRLVQDKPEILASADWDRLAAYEQICRVAGAPMGQVTIAWLLARPGVTSVIAGATTPEQVSQNATAAQVGLPAELVTAIDQLFPVAT</sequence>
<reference evidence="4" key="1">
    <citation type="journal article" date="2019" name="Int. J. Syst. Evol. Microbiol.">
        <title>The Global Catalogue of Microorganisms (GCM) 10K type strain sequencing project: providing services to taxonomists for standard genome sequencing and annotation.</title>
        <authorList>
            <consortium name="The Broad Institute Genomics Platform"/>
            <consortium name="The Broad Institute Genome Sequencing Center for Infectious Disease"/>
            <person name="Wu L."/>
            <person name="Ma J."/>
        </authorList>
    </citation>
    <scope>NUCLEOTIDE SEQUENCE [LARGE SCALE GENOMIC DNA]</scope>
    <source>
        <strain evidence="4">JCM 15591</strain>
    </source>
</reference>
<dbReference type="InterPro" id="IPR020471">
    <property type="entry name" value="AKR"/>
</dbReference>
<dbReference type="Proteomes" id="UP001501475">
    <property type="component" value="Unassembled WGS sequence"/>
</dbReference>
<dbReference type="PRINTS" id="PR00069">
    <property type="entry name" value="ALDKETRDTASE"/>
</dbReference>
<gene>
    <name evidence="3" type="ORF">GCM10009810_28790</name>
</gene>
<dbReference type="EMBL" id="BAAAPN010000058">
    <property type="protein sequence ID" value="GAA1768404.1"/>
    <property type="molecule type" value="Genomic_DNA"/>
</dbReference>
<comment type="caution">
    <text evidence="3">The sequence shown here is derived from an EMBL/GenBank/DDBJ whole genome shotgun (WGS) entry which is preliminary data.</text>
</comment>
<dbReference type="InterPro" id="IPR050523">
    <property type="entry name" value="AKR_Detox_Biosynth"/>
</dbReference>
<keyword evidence="1" id="KW-0560">Oxidoreductase</keyword>
<evidence type="ECO:0000259" key="2">
    <source>
        <dbReference type="Pfam" id="PF00248"/>
    </source>
</evidence>
<dbReference type="InterPro" id="IPR036812">
    <property type="entry name" value="NAD(P)_OxRdtase_dom_sf"/>
</dbReference>